<comment type="caution">
    <text evidence="9">The sequence shown here is derived from an EMBL/GenBank/DDBJ whole genome shotgun (WGS) entry which is preliminary data.</text>
</comment>
<name>A0ABV9QC14_9BACL</name>
<dbReference type="PANTHER" id="PTHR32294">
    <property type="entry name" value="DNA POLYMERASE III SUBUNIT ALPHA"/>
    <property type="match status" value="1"/>
</dbReference>
<dbReference type="GO" id="GO:0003887">
    <property type="term" value="F:DNA-directed DNA polymerase activity"/>
    <property type="evidence" value="ECO:0007669"/>
    <property type="project" value="UniProtKB-EC"/>
</dbReference>
<dbReference type="InterPro" id="IPR041931">
    <property type="entry name" value="DNA_pol3_alpha_thumb_dom"/>
</dbReference>
<dbReference type="Proteomes" id="UP001596002">
    <property type="component" value="Unassembled WGS sequence"/>
</dbReference>
<dbReference type="Gene3D" id="1.10.150.870">
    <property type="match status" value="1"/>
</dbReference>
<accession>A0ABV9QC14</accession>
<comment type="catalytic activity">
    <reaction evidence="6">
        <text>DNA(n) + a 2'-deoxyribonucleoside 5'-triphosphate = DNA(n+1) + diphosphate</text>
        <dbReference type="Rhea" id="RHEA:22508"/>
        <dbReference type="Rhea" id="RHEA-COMP:17339"/>
        <dbReference type="Rhea" id="RHEA-COMP:17340"/>
        <dbReference type="ChEBI" id="CHEBI:33019"/>
        <dbReference type="ChEBI" id="CHEBI:61560"/>
        <dbReference type="ChEBI" id="CHEBI:173112"/>
        <dbReference type="EC" id="2.7.7.7"/>
    </reaction>
</comment>
<feature type="domain" description="Polymerase/histidinol phosphatase N-terminal" evidence="8">
    <location>
        <begin position="36"/>
        <end position="103"/>
    </location>
</feature>
<evidence type="ECO:0000313" key="9">
    <source>
        <dbReference type="EMBL" id="MFC4770187.1"/>
    </source>
</evidence>
<evidence type="ECO:0000256" key="5">
    <source>
        <dbReference type="ARBA" id="ARBA00022932"/>
    </source>
</evidence>
<evidence type="ECO:0000256" key="6">
    <source>
        <dbReference type="ARBA" id="ARBA00049244"/>
    </source>
</evidence>
<evidence type="ECO:0000256" key="7">
    <source>
        <dbReference type="SAM" id="MobiDB-lite"/>
    </source>
</evidence>
<dbReference type="SUPFAM" id="SSF89550">
    <property type="entry name" value="PHP domain-like"/>
    <property type="match status" value="1"/>
</dbReference>
<dbReference type="Pfam" id="PF14579">
    <property type="entry name" value="HHH_6"/>
    <property type="match status" value="1"/>
</dbReference>
<evidence type="ECO:0000256" key="1">
    <source>
        <dbReference type="ARBA" id="ARBA00012417"/>
    </source>
</evidence>
<proteinExistence type="predicted"/>
<reference evidence="10" key="1">
    <citation type="journal article" date="2019" name="Int. J. Syst. Evol. Microbiol.">
        <title>The Global Catalogue of Microorganisms (GCM) 10K type strain sequencing project: providing services to taxonomists for standard genome sequencing and annotation.</title>
        <authorList>
            <consortium name="The Broad Institute Genomics Platform"/>
            <consortium name="The Broad Institute Genome Sequencing Center for Infectious Disease"/>
            <person name="Wu L."/>
            <person name="Ma J."/>
        </authorList>
    </citation>
    <scope>NUCLEOTIDE SEQUENCE [LARGE SCALE GENOMIC DNA]</scope>
    <source>
        <strain evidence="10">WYCCWR 12678</strain>
    </source>
</reference>
<evidence type="ECO:0000259" key="8">
    <source>
        <dbReference type="SMART" id="SM00481"/>
    </source>
</evidence>
<keyword evidence="2 9" id="KW-0808">Transferase</keyword>
<protein>
    <recommendedName>
        <fullName evidence="1">DNA-directed DNA polymerase</fullName>
        <ecNumber evidence="1">2.7.7.7</ecNumber>
    </recommendedName>
</protein>
<evidence type="ECO:0000256" key="2">
    <source>
        <dbReference type="ARBA" id="ARBA00022679"/>
    </source>
</evidence>
<dbReference type="EC" id="2.7.7.7" evidence="1"/>
<dbReference type="NCBIfam" id="TIGR00594">
    <property type="entry name" value="polc"/>
    <property type="match status" value="1"/>
</dbReference>
<evidence type="ECO:0000256" key="3">
    <source>
        <dbReference type="ARBA" id="ARBA00022695"/>
    </source>
</evidence>
<dbReference type="Pfam" id="PF07733">
    <property type="entry name" value="DNA_pol3_alpha"/>
    <property type="match status" value="1"/>
</dbReference>
<keyword evidence="4" id="KW-0235">DNA replication</keyword>
<organism evidence="9 10">
    <name type="scientific">Effusibacillus consociatus</name>
    <dbReference type="NCBI Taxonomy" id="1117041"/>
    <lineage>
        <taxon>Bacteria</taxon>
        <taxon>Bacillati</taxon>
        <taxon>Bacillota</taxon>
        <taxon>Bacilli</taxon>
        <taxon>Bacillales</taxon>
        <taxon>Alicyclobacillaceae</taxon>
        <taxon>Effusibacillus</taxon>
    </lineage>
</organism>
<dbReference type="InterPro" id="IPR003141">
    <property type="entry name" value="Pol/His_phosphatase_N"/>
</dbReference>
<dbReference type="InterPro" id="IPR011708">
    <property type="entry name" value="DNA_pol3_alpha_NTPase_dom"/>
</dbReference>
<dbReference type="InterPro" id="IPR040982">
    <property type="entry name" value="DNA_pol3_finger"/>
</dbReference>
<dbReference type="EMBL" id="JBHSHC010000157">
    <property type="protein sequence ID" value="MFC4770187.1"/>
    <property type="molecule type" value="Genomic_DNA"/>
</dbReference>
<dbReference type="InterPro" id="IPR004805">
    <property type="entry name" value="DnaE2/DnaE/PolC"/>
</dbReference>
<sequence length="1044" mass="116799">MNQKTPLDKYHRSKYDGNKRSDRKGLAMLHSRDDFVHLHVHTEYSFPEAVCRLDELLRQAADWNMTTLAITDKNSINGAIRFSQLAAKYGIHPIIGCEIDREETHGSLILLACNASGYQYIVECLNSGSIGRQSSSGDVIALSGGQRGLIHRLLENDQVEAAREKALEYVKMFGQGNFYLEVQNHGLPKDSALIEKTVQLSESTGIPLVATHDVHYIRPEDANLVHLPATGSTDKQAASGLFYLPSPLEMKRKFSGLPDALTNTAKIARRCKFTIEHGKHKLPKFPVPEGSNEENYLKHLCLEGLRKRFEVNSLSFSQEQMIRERLNYELSVIFSRGLASYFLIVWDLVQFARKKGIPIGPGRGSSAGSLVVYLLGITQVNPLEHGLSFERFLSLDRTELPDIDLDVCQKRRPEVLRYIKEKYGSDRVAHIGVVNTFGTRGAVREAGKYLQLPTEHVNLLAKLLPAFSGTGGIAHCLQTLPELQNLPLHKQPYKSLFRLAEQIEGLPRNYSTHPSGLLIGHEDLARTIPIQQTPNGEWMTPLNKDDLKALGFLKVDVLGLRTLTVIEDTFRSIKELTGKELSVSEIPLDDPASFQTLGEGDTLGCFQLESMGLRSLMRRMKPKHLEDLTALLSLYRPGAWEEGIVETYLRRRSGEAKADFLLPAMESILSPTFGVILYQEQVMQIANVVAGYSMGEADALRRALSKKSVDALALHRERFLQGAMRKAYSKEEASHIFEFLTCFAGYSFNKAHSTAYAYISYWTVYLKTHYPKEYMAALLSSEGGYYDRRVYLRETARKGIRFLRPDVNISGLGFRAEKKGIRVGMDVIKGTGPDAVAALLDSRRKQGHFASVQDLVERMKTYRIKGPILKSWIEAGACDSLGDNRRKMVVLLGKSCSSQMELFHENSGENEDSAADFSAKEKRRMEKALLGFALEQSPSNEWSHFLNHYGIVPIASLGSLRKDGRVRIAGTIIHSRRQPAANGQYVLILVLQDDSEMAEVILYPETYKNCLYELNPAGIVVEGVLRRTDGSLQICAEKIKALGG</sequence>
<keyword evidence="5" id="KW-0239">DNA-directed DNA polymerase</keyword>
<dbReference type="InterPro" id="IPR004013">
    <property type="entry name" value="PHP_dom"/>
</dbReference>
<dbReference type="CDD" id="cd04485">
    <property type="entry name" value="DnaE_OBF"/>
    <property type="match status" value="1"/>
</dbReference>
<keyword evidence="10" id="KW-1185">Reference proteome</keyword>
<gene>
    <name evidence="9" type="ORF">ACFO8Q_23200</name>
</gene>
<dbReference type="SMART" id="SM00481">
    <property type="entry name" value="POLIIIAc"/>
    <property type="match status" value="1"/>
</dbReference>
<dbReference type="InterPro" id="IPR016195">
    <property type="entry name" value="Pol/histidinol_Pase-like"/>
</dbReference>
<evidence type="ECO:0000256" key="4">
    <source>
        <dbReference type="ARBA" id="ARBA00022705"/>
    </source>
</evidence>
<dbReference type="Gene3D" id="1.10.10.1600">
    <property type="entry name" value="Bacterial DNA polymerase III alpha subunit, thumb domain"/>
    <property type="match status" value="1"/>
</dbReference>
<keyword evidence="3 9" id="KW-0548">Nucleotidyltransferase</keyword>
<dbReference type="InterPro" id="IPR029460">
    <property type="entry name" value="DNAPol_HHH"/>
</dbReference>
<evidence type="ECO:0000313" key="10">
    <source>
        <dbReference type="Proteomes" id="UP001596002"/>
    </source>
</evidence>
<dbReference type="Pfam" id="PF17657">
    <property type="entry name" value="DNA_pol3_finger"/>
    <property type="match status" value="1"/>
</dbReference>
<dbReference type="Gene3D" id="3.20.20.140">
    <property type="entry name" value="Metal-dependent hydrolases"/>
    <property type="match status" value="1"/>
</dbReference>
<feature type="region of interest" description="Disordered" evidence="7">
    <location>
        <begin position="1"/>
        <end position="21"/>
    </location>
</feature>
<dbReference type="Pfam" id="PF02811">
    <property type="entry name" value="PHP"/>
    <property type="match status" value="1"/>
</dbReference>